<name>A0AA35ZPB0_LACSI</name>
<protein>
    <submittedName>
        <fullName evidence="2">Uncharacterized protein</fullName>
    </submittedName>
</protein>
<dbReference type="EMBL" id="OX465084">
    <property type="protein sequence ID" value="CAI9296181.1"/>
    <property type="molecule type" value="Genomic_DNA"/>
</dbReference>
<gene>
    <name evidence="2" type="ORF">LSALG_LOCUS35070</name>
</gene>
<accession>A0AA35ZPB0</accession>
<sequence>MTIPPTAIPDDGHCTSRHTSGRFYSRRRSMTCTIFEYYTLRIMPCTGSIFVCNLGLEVAKHSFKGRNSPPRKISYNATSSSTSPLTGMPSCTDIKKEFPSWFIEKIYCLQKDMPSDCTDELKAMAYDEEINNENYDIDDDVVHVYCSSDESDWRWQKLRGDTEETVGIDLHTGLHAVYHQVTNLHKRRILISNLVGSQVPLPCHIWRRVPTKYKDDLYPELEVSGHKLMGTPLSGSYAQRCHLEEKMGIKPQHIEGWRQMRYKEDSGYCTTRAKEDWEKIQEEYEKMQNEIGEVGEVNEEECLERALGTRRSHARGVEATTSQQFAERMGEGEDGEDD</sequence>
<reference evidence="2" key="1">
    <citation type="submission" date="2023-04" db="EMBL/GenBank/DDBJ databases">
        <authorList>
            <person name="Vijverberg K."/>
            <person name="Xiong W."/>
            <person name="Schranz E."/>
        </authorList>
    </citation>
    <scope>NUCLEOTIDE SEQUENCE</scope>
</reference>
<evidence type="ECO:0000313" key="2">
    <source>
        <dbReference type="EMBL" id="CAI9296181.1"/>
    </source>
</evidence>
<proteinExistence type="predicted"/>
<dbReference type="Proteomes" id="UP001177003">
    <property type="component" value="Chromosome 8"/>
</dbReference>
<evidence type="ECO:0000256" key="1">
    <source>
        <dbReference type="SAM" id="MobiDB-lite"/>
    </source>
</evidence>
<feature type="region of interest" description="Disordered" evidence="1">
    <location>
        <begin position="309"/>
        <end position="338"/>
    </location>
</feature>
<dbReference type="AlphaFoldDB" id="A0AA35ZPB0"/>
<organism evidence="2 3">
    <name type="scientific">Lactuca saligna</name>
    <name type="common">Willowleaf lettuce</name>
    <dbReference type="NCBI Taxonomy" id="75948"/>
    <lineage>
        <taxon>Eukaryota</taxon>
        <taxon>Viridiplantae</taxon>
        <taxon>Streptophyta</taxon>
        <taxon>Embryophyta</taxon>
        <taxon>Tracheophyta</taxon>
        <taxon>Spermatophyta</taxon>
        <taxon>Magnoliopsida</taxon>
        <taxon>eudicotyledons</taxon>
        <taxon>Gunneridae</taxon>
        <taxon>Pentapetalae</taxon>
        <taxon>asterids</taxon>
        <taxon>campanulids</taxon>
        <taxon>Asterales</taxon>
        <taxon>Asteraceae</taxon>
        <taxon>Cichorioideae</taxon>
        <taxon>Cichorieae</taxon>
        <taxon>Lactucinae</taxon>
        <taxon>Lactuca</taxon>
    </lineage>
</organism>
<keyword evidence="3" id="KW-1185">Reference proteome</keyword>
<evidence type="ECO:0000313" key="3">
    <source>
        <dbReference type="Proteomes" id="UP001177003"/>
    </source>
</evidence>